<dbReference type="CDD" id="cd06222">
    <property type="entry name" value="RNase_H_like"/>
    <property type="match status" value="1"/>
</dbReference>
<comment type="caution">
    <text evidence="3">The sequence shown here is derived from an EMBL/GenBank/DDBJ whole genome shotgun (WGS) entry which is preliminary data.</text>
</comment>
<dbReference type="Pfam" id="PF13966">
    <property type="entry name" value="zf-RVT"/>
    <property type="match status" value="1"/>
</dbReference>
<dbReference type="InterPro" id="IPR025836">
    <property type="entry name" value="Zn_knuckle_CX2CX4HX4C"/>
</dbReference>
<dbReference type="GO" id="GO:0004523">
    <property type="term" value="F:RNA-DNA hybrid ribonuclease activity"/>
    <property type="evidence" value="ECO:0007669"/>
    <property type="project" value="InterPro"/>
</dbReference>
<proteinExistence type="predicted"/>
<evidence type="ECO:0000313" key="3">
    <source>
        <dbReference type="EMBL" id="KAG7547813.1"/>
    </source>
</evidence>
<evidence type="ECO:0000313" key="4">
    <source>
        <dbReference type="Proteomes" id="UP000694251"/>
    </source>
</evidence>
<dbReference type="InterPro" id="IPR026960">
    <property type="entry name" value="RVT-Znf"/>
</dbReference>
<dbReference type="OrthoDB" id="1112025at2759"/>
<dbReference type="Proteomes" id="UP000694251">
    <property type="component" value="Chromosome 12"/>
</dbReference>
<organism evidence="3 4">
    <name type="scientific">Arabidopsis suecica</name>
    <name type="common">Swedish thale-cress</name>
    <name type="synonym">Cardaminopsis suecica</name>
    <dbReference type="NCBI Taxonomy" id="45249"/>
    <lineage>
        <taxon>Eukaryota</taxon>
        <taxon>Viridiplantae</taxon>
        <taxon>Streptophyta</taxon>
        <taxon>Embryophyta</taxon>
        <taxon>Tracheophyta</taxon>
        <taxon>Spermatophyta</taxon>
        <taxon>Magnoliopsida</taxon>
        <taxon>eudicotyledons</taxon>
        <taxon>Gunneridae</taxon>
        <taxon>Pentapetalae</taxon>
        <taxon>rosids</taxon>
        <taxon>malvids</taxon>
        <taxon>Brassicales</taxon>
        <taxon>Brassicaceae</taxon>
        <taxon>Camelineae</taxon>
        <taxon>Arabidopsis</taxon>
    </lineage>
</organism>
<sequence length="1747" mass="200284">MADKDLWFALQNLNLGSDRSPIKLSTEATRKRDADHRLSLVVKGLHPSQNPAGIKVMMPKIWKLEGRVSSRINEDGTVQFFFKHEHQMLTVLDTGPWTYKDWLVVVDKWVHRRNPDYLRTIPFWIKLQNIPDDSKDNRVIEEIGGVLGHVTDVHIQQPTIDHAGEVWVRVQIDISARLIFARFFHLDDSGEPTLVRYIYDKLRKFCSSCGSLTHLAANCDFQIHEVEQLQLPAPSQTQAQDRNMEDEHQMDNRSHTPDEDADDTMGETVGSNINMDVSENQLHTDPLGDFMEFLQPAAREGRIGEALTIREIGSASAPFQNREGPTTFCLSYVYGNPERKPRQVMWQMMENMVRAGLYRSKPRVVLGDFNEIKSNVEKLGGPLRPEWQFRNFCRMLDASGLHEIKTYGGPFTWIGNRSSGTIKSKLDRAVATAEWKDQFPKALVQVLDWIGSDHKPLLLQTDNRKWKGVKLFRYDNRWRLNAEIHGALQNTWQQRCRQLPPQQFNEALKRCRHSLACWKTEHNTNSHRQIQQLQMALQKAYESPSPDYSYITNLKLKLQNEYRSEEEYWRTKSRIHWMQAGDKNTKYFHAKTKQRRSHNRITSIQDAAGNIVQTEKEIQATIHSYFTDLYSSVGSEHLETVLQNLQPRVTPTINSHLTAPVTEEEVFQAITHMNVDKSPGPDGLNAGFYKHHWDIIKTGVVNFVKCFFETGFLDPEINHTHICLVPKIESPTQVKDFRPISLCNIAYKIISKILAERLKPWLHHLISEAQSAFIPGRLITDNVVITHELLHSLRTKKIKTPYMALKLDIAKAFDKVEWGYIEAILKRFGFAEQWCQWVMRCVTSVSYSVLINGSPSQKIYPCRGLRQGDPLSPYLYLLCTEGLSSLLSHAMHTNDIHGFKASCNGPPISHMLFADDSLLFCKATEEECQHILHILQIYAAASGQHVNFQKSAILFGKTVNPELQQKIIKLTGISKIGGFGKYLGLPEAVGRNKTNAFSYIAQRVQQKLDNWYSHLLSLAGKEILIKSVATALPTYTMSCFLLPKRLIAQITGQMRRFWWSNQKEKQKIPWVAWSKMTSLKQYGGMGFKDLHHFNIALLAKQSWRMLKNPQSLLSRVLKAKYFSKTHLMEAKLGSRPSHAWRSIFQGMQLIKQGLKWRICDGNTVRVWHDQWLDNPPRPAKSLSIHNSTNLKVSDLMKPSTTIWDDNKLRELIHPEDIPIIQRIRPRVIRSPDEPTWIYTKNGQYSVKSGYHQLSKPDLEFPSQLPSNMDIWKAIWALNVPPKLKHFWWKIIHNALPVADNLAHRHIKITTNCLFCNEGTESIIHLLFQCRVAKEIWELSPICISPGQLERATSLLQIFQDLISSKGKSGFKDHLFPFIGWRIWKARNDLLYSNRRWAIPDIIHQALLDFSLWKNAQTESKRLHLDKNHAPALEQIVPPLKTSLYCYTDASWIDSSKNAGIGWALADGSGKYLLKGSSSIAPTTSALEAEAIALLEAVLQLRRLNYQNITFCGDSASLYRYLERVKTHSCPQSGVLEIQSYLDDITAMTKDCSGFQLIPRTANHVADALAKEARINASPYVISWSCLHAFDQVGGTWHRLEIDTRTRISVEATPVRESSPMCQQNTLDHSFKSAGSKQVGGRFETTRFLWVLHDDFSTTCCPNCLRTYLVQNLGDDMFDRRPHTDRISTHVIRGSSTRQSDTDHASSRTGRSRSIACTFSRPHSLFPYPNPKSVDQFSFFLDRYSLLN</sequence>
<dbReference type="InterPro" id="IPR002156">
    <property type="entry name" value="RNaseH_domain"/>
</dbReference>
<dbReference type="EMBL" id="JAEFBJ010000012">
    <property type="protein sequence ID" value="KAG7547813.1"/>
    <property type="molecule type" value="Genomic_DNA"/>
</dbReference>
<feature type="region of interest" description="Disordered" evidence="1">
    <location>
        <begin position="233"/>
        <end position="271"/>
    </location>
</feature>
<keyword evidence="4" id="KW-1185">Reference proteome</keyword>
<dbReference type="Pfam" id="PF00078">
    <property type="entry name" value="RVT_1"/>
    <property type="match status" value="1"/>
</dbReference>
<feature type="compositionally biased region" description="Basic and acidic residues" evidence="1">
    <location>
        <begin position="242"/>
        <end position="258"/>
    </location>
</feature>
<dbReference type="Pfam" id="PF13456">
    <property type="entry name" value="RVT_3"/>
    <property type="match status" value="1"/>
</dbReference>
<dbReference type="InterPro" id="IPR044730">
    <property type="entry name" value="RNase_H-like_dom_plant"/>
</dbReference>
<evidence type="ECO:0000256" key="1">
    <source>
        <dbReference type="SAM" id="MobiDB-lite"/>
    </source>
</evidence>
<dbReference type="Pfam" id="PF14111">
    <property type="entry name" value="DUF4283"/>
    <property type="match status" value="1"/>
</dbReference>
<dbReference type="CDD" id="cd01650">
    <property type="entry name" value="RT_nLTR_like"/>
    <property type="match status" value="1"/>
</dbReference>
<dbReference type="PANTHER" id="PTHR33116:SF86">
    <property type="entry name" value="REVERSE TRANSCRIPTASE DOMAIN-CONTAINING PROTEIN"/>
    <property type="match status" value="1"/>
</dbReference>
<dbReference type="PROSITE" id="PS50878">
    <property type="entry name" value="RT_POL"/>
    <property type="match status" value="1"/>
</dbReference>
<gene>
    <name evidence="3" type="ORF">ISN44_As12g030240</name>
</gene>
<evidence type="ECO:0000259" key="2">
    <source>
        <dbReference type="PROSITE" id="PS50878"/>
    </source>
</evidence>
<dbReference type="InterPro" id="IPR000477">
    <property type="entry name" value="RT_dom"/>
</dbReference>
<dbReference type="InterPro" id="IPR025558">
    <property type="entry name" value="DUF4283"/>
</dbReference>
<feature type="region of interest" description="Disordered" evidence="1">
    <location>
        <begin position="1689"/>
        <end position="1712"/>
    </location>
</feature>
<dbReference type="PANTHER" id="PTHR33116">
    <property type="entry name" value="REVERSE TRANSCRIPTASE ZINC-BINDING DOMAIN-CONTAINING PROTEIN-RELATED-RELATED"/>
    <property type="match status" value="1"/>
</dbReference>
<accession>A0A8T1YNI5</accession>
<reference evidence="3 4" key="1">
    <citation type="submission" date="2020-12" db="EMBL/GenBank/DDBJ databases">
        <title>Concerted genomic and epigenomic changes stabilize Arabidopsis allopolyploids.</title>
        <authorList>
            <person name="Chen Z."/>
        </authorList>
    </citation>
    <scope>NUCLEOTIDE SEQUENCE [LARGE SCALE GENOMIC DNA]</scope>
    <source>
        <strain evidence="3">As9502</strain>
        <tissue evidence="3">Leaf</tissue>
    </source>
</reference>
<protein>
    <submittedName>
        <fullName evidence="3">Ribonuclease H domain</fullName>
    </submittedName>
</protein>
<dbReference type="GO" id="GO:0003676">
    <property type="term" value="F:nucleic acid binding"/>
    <property type="evidence" value="ECO:0007669"/>
    <property type="project" value="InterPro"/>
</dbReference>
<feature type="domain" description="Reverse transcriptase" evidence="2">
    <location>
        <begin position="706"/>
        <end position="975"/>
    </location>
</feature>
<name>A0A8T1YNI5_ARASU</name>
<dbReference type="Pfam" id="PF14392">
    <property type="entry name" value="zf-CCHC_4"/>
    <property type="match status" value="1"/>
</dbReference>